<dbReference type="EMBL" id="JAIXMP010000004">
    <property type="protein sequence ID" value="KAI9274678.1"/>
    <property type="molecule type" value="Genomic_DNA"/>
</dbReference>
<feature type="region of interest" description="Disordered" evidence="1">
    <location>
        <begin position="344"/>
        <end position="367"/>
    </location>
</feature>
<evidence type="ECO:0000259" key="3">
    <source>
        <dbReference type="SMART" id="SM01293"/>
    </source>
</evidence>
<organism evidence="4 5">
    <name type="scientific">Phascolomyces articulosus</name>
    <dbReference type="NCBI Taxonomy" id="60185"/>
    <lineage>
        <taxon>Eukaryota</taxon>
        <taxon>Fungi</taxon>
        <taxon>Fungi incertae sedis</taxon>
        <taxon>Mucoromycota</taxon>
        <taxon>Mucoromycotina</taxon>
        <taxon>Mucoromycetes</taxon>
        <taxon>Mucorales</taxon>
        <taxon>Lichtheimiaceae</taxon>
        <taxon>Phascolomyces</taxon>
    </lineage>
</organism>
<dbReference type="Pfam" id="PF11882">
    <property type="entry name" value="DUF3402"/>
    <property type="match status" value="2"/>
</dbReference>
<feature type="domain" description="Far11/STRP N-terminal" evidence="2">
    <location>
        <begin position="38"/>
        <end position="318"/>
    </location>
</feature>
<dbReference type="PANTHER" id="PTHR13239:SF4">
    <property type="entry name" value="AT25231P"/>
    <property type="match status" value="1"/>
</dbReference>
<evidence type="ECO:0000313" key="5">
    <source>
        <dbReference type="Proteomes" id="UP001209540"/>
    </source>
</evidence>
<dbReference type="Proteomes" id="UP001209540">
    <property type="component" value="Unassembled WGS sequence"/>
</dbReference>
<protein>
    <submittedName>
        <fullName evidence="4">Uncharacterized protein</fullName>
    </submittedName>
</protein>
<evidence type="ECO:0000256" key="1">
    <source>
        <dbReference type="SAM" id="MobiDB-lite"/>
    </source>
</evidence>
<dbReference type="InterPro" id="IPR021819">
    <property type="entry name" value="Far11/STRP_C"/>
</dbReference>
<dbReference type="SMART" id="SM01292">
    <property type="entry name" value="N1221"/>
    <property type="match status" value="1"/>
</dbReference>
<keyword evidence="5" id="KW-1185">Reference proteome</keyword>
<dbReference type="GO" id="GO:0007010">
    <property type="term" value="P:cytoskeleton organization"/>
    <property type="evidence" value="ECO:0007669"/>
    <property type="project" value="TreeGrafter"/>
</dbReference>
<evidence type="ECO:0000313" key="4">
    <source>
        <dbReference type="EMBL" id="KAI9274678.1"/>
    </source>
</evidence>
<reference evidence="4" key="1">
    <citation type="journal article" date="2022" name="IScience">
        <title>Evolution of zygomycete secretomes and the origins of terrestrial fungal ecologies.</title>
        <authorList>
            <person name="Chang Y."/>
            <person name="Wang Y."/>
            <person name="Mondo S."/>
            <person name="Ahrendt S."/>
            <person name="Andreopoulos W."/>
            <person name="Barry K."/>
            <person name="Beard J."/>
            <person name="Benny G.L."/>
            <person name="Blankenship S."/>
            <person name="Bonito G."/>
            <person name="Cuomo C."/>
            <person name="Desiro A."/>
            <person name="Gervers K.A."/>
            <person name="Hundley H."/>
            <person name="Kuo A."/>
            <person name="LaButti K."/>
            <person name="Lang B.F."/>
            <person name="Lipzen A."/>
            <person name="O'Donnell K."/>
            <person name="Pangilinan J."/>
            <person name="Reynolds N."/>
            <person name="Sandor L."/>
            <person name="Smith M.E."/>
            <person name="Tsang A."/>
            <person name="Grigoriev I.V."/>
            <person name="Stajich J.E."/>
            <person name="Spatafora J.W."/>
        </authorList>
    </citation>
    <scope>NUCLEOTIDE SEQUENCE</scope>
    <source>
        <strain evidence="4">RSA 2281</strain>
    </source>
</reference>
<feature type="domain" description="Far11/STRP C-terminal" evidence="3">
    <location>
        <begin position="392"/>
        <end position="798"/>
    </location>
</feature>
<accession>A0AAD5KLI4</accession>
<dbReference type="SMART" id="SM01293">
    <property type="entry name" value="DUF3402"/>
    <property type="match status" value="1"/>
</dbReference>
<reference evidence="4" key="2">
    <citation type="submission" date="2023-02" db="EMBL/GenBank/DDBJ databases">
        <authorList>
            <consortium name="DOE Joint Genome Institute"/>
            <person name="Mondo S.J."/>
            <person name="Chang Y."/>
            <person name="Wang Y."/>
            <person name="Ahrendt S."/>
            <person name="Andreopoulos W."/>
            <person name="Barry K."/>
            <person name="Beard J."/>
            <person name="Benny G.L."/>
            <person name="Blankenship S."/>
            <person name="Bonito G."/>
            <person name="Cuomo C."/>
            <person name="Desiro A."/>
            <person name="Gervers K.A."/>
            <person name="Hundley H."/>
            <person name="Kuo A."/>
            <person name="LaButti K."/>
            <person name="Lang B.F."/>
            <person name="Lipzen A."/>
            <person name="O'Donnell K."/>
            <person name="Pangilinan J."/>
            <person name="Reynolds N."/>
            <person name="Sandor L."/>
            <person name="Smith M.W."/>
            <person name="Tsang A."/>
            <person name="Grigoriev I.V."/>
            <person name="Stajich J.E."/>
            <person name="Spatafora J.W."/>
        </authorList>
    </citation>
    <scope>NUCLEOTIDE SEQUENCE</scope>
    <source>
        <strain evidence="4">RSA 2281</strain>
    </source>
</reference>
<sequence>MNEDGEQQQQQQQNEIDPLLTPGELRQIVDNLPSRMKHPHSDYEYSDTSDFETEIEEFFNYSEVENELKSCQQEFEANINFDWCRLNEKEQERHIELTLDRLEHSVRDERLSAAKQLLCITLGCCHNNNSNSSKSQNRSEVAIANNRKMYKCGALTAVFHAFNRACKQHDTYDSQNPGIEELSIVSNEIGLYISIMYIILEAIRTTNGFSDENGMLDSSILRSLFDVVSQLRDKYLKSFPVKKLILLLWKTLLSTFGGLEELQYSKNASRILHGLDPSNTDIISKCTPQDLYTFQNEATLKYPNYAPPEIPLPITPSLTVKASPRLVQAMGISNATAHTELPYQTLFPPKSSSNSSNSSIKSKQQQNLSMIWPPPQSQSFVLPLDKDSPGVPQSTAEAGNLYLKNMYMSVANQQIFSEREKSIHKWEQMKEKIPEFDDLLFKCENNEHVTVAMKKRFEALEQIYTSIVPDLQNIVIVLLKLLLSTVTTAANGVSSKQQQNSNADRSLNNTSSGTVNLDEADSNRNREVLSKAISGILLLLLKWTKVSHVLKFEYLSQLLVDSGCLLLILKILGLQEITALVAAETNIDGYSMFQKNMNDTSESILSEPSTSHQQPYTNCRNMFWTINFLRILQMLTKRKTNRVMLLVQYKSSAILKRVLKVSHPMMEVYALKVLKSQVPYLGRKWRSLNMRIISAIYLRCYTVLRDDWISKSDTDNDLEDGMIQETNLRMLIRIYHGQRYIHGMLPEQDEPSGLDGLNNTIQNTASSSILDSNFSILDGISNIKDSDIDLDPEFVENYEEWLQKNVYDSDSPEDDNDNNDYYTYYSSDNAQKDNPVTPGTPIPSSPIVAPYMDEPPTHNIHNFYKQGLEEVFSTDQMLVLPGYDDDDESLSDPYLNPMQKLSRQLLAAEQRTIQQYSDITEDSNSSLSRSA</sequence>
<dbReference type="PANTHER" id="PTHR13239">
    <property type="entry name" value="PROTEIN REQUIRED FOR HYPHAL ANASTOMOSIS HAM-2"/>
    <property type="match status" value="1"/>
</dbReference>
<feature type="region of interest" description="Disordered" evidence="1">
    <location>
        <begin position="494"/>
        <end position="519"/>
    </location>
</feature>
<dbReference type="AlphaFoldDB" id="A0AAD5KLI4"/>
<feature type="compositionally biased region" description="Polar residues" evidence="1">
    <location>
        <begin position="494"/>
        <end position="515"/>
    </location>
</feature>
<feature type="compositionally biased region" description="Low complexity" evidence="1">
    <location>
        <begin position="350"/>
        <end position="367"/>
    </location>
</feature>
<dbReference type="InterPro" id="IPR012486">
    <property type="entry name" value="Far11/STRP_N"/>
</dbReference>
<feature type="region of interest" description="Disordered" evidence="1">
    <location>
        <begin position="1"/>
        <end position="23"/>
    </location>
</feature>
<dbReference type="InterPro" id="IPR040185">
    <property type="entry name" value="Far11/STRP"/>
</dbReference>
<name>A0AAD5KLI4_9FUNG</name>
<gene>
    <name evidence="4" type="ORF">BDA99DRAFT_498220</name>
</gene>
<dbReference type="GO" id="GO:0005829">
    <property type="term" value="C:cytosol"/>
    <property type="evidence" value="ECO:0007669"/>
    <property type="project" value="TreeGrafter"/>
</dbReference>
<evidence type="ECO:0000259" key="2">
    <source>
        <dbReference type="SMART" id="SM01292"/>
    </source>
</evidence>
<proteinExistence type="predicted"/>
<dbReference type="Pfam" id="PF07923">
    <property type="entry name" value="N1221"/>
    <property type="match status" value="1"/>
</dbReference>
<comment type="caution">
    <text evidence="4">The sequence shown here is derived from an EMBL/GenBank/DDBJ whole genome shotgun (WGS) entry which is preliminary data.</text>
</comment>